<dbReference type="PANTHER" id="PTHR43651:SF11">
    <property type="entry name" value="MALTO-OLIGOSYLTREHALOSE TREHALOHYDROLASE"/>
    <property type="match status" value="1"/>
</dbReference>
<dbReference type="PIRSF" id="PIRSF006337">
    <property type="entry name" value="Trehalose_TreZ"/>
    <property type="match status" value="1"/>
</dbReference>
<dbReference type="EMBL" id="LUTU01000005">
    <property type="protein sequence ID" value="OAJ67951.1"/>
    <property type="molecule type" value="Genomic_DNA"/>
</dbReference>
<dbReference type="SUPFAM" id="SSF51445">
    <property type="entry name" value="(Trans)glycosidases"/>
    <property type="match status" value="1"/>
</dbReference>
<comment type="subcellular location">
    <subcellularLocation>
        <location evidence="1 15">Cytoplasm</location>
    </subcellularLocation>
</comment>
<feature type="active site" description="Nucleophile" evidence="15">
    <location>
        <position position="258"/>
    </location>
</feature>
<evidence type="ECO:0000256" key="10">
    <source>
        <dbReference type="ARBA" id="ARBA00032057"/>
    </source>
</evidence>
<evidence type="ECO:0000256" key="15">
    <source>
        <dbReference type="PIRSR" id="PIRSR006337-1"/>
    </source>
</evidence>
<organism evidence="19 20">
    <name type="scientific">Gluconobacter cerinus</name>
    <dbReference type="NCBI Taxonomy" id="38307"/>
    <lineage>
        <taxon>Bacteria</taxon>
        <taxon>Pseudomonadati</taxon>
        <taxon>Pseudomonadota</taxon>
        <taxon>Alphaproteobacteria</taxon>
        <taxon>Acetobacterales</taxon>
        <taxon>Acetobacteraceae</taxon>
        <taxon>Gluconobacter</taxon>
    </lineage>
</organism>
<keyword evidence="6" id="KW-0963">Cytoplasm</keyword>
<dbReference type="GO" id="GO:0033942">
    <property type="term" value="F:4-alpha-D-(1-&gt;4)-alpha-D-glucanotrehalose trehalohydrolase activity"/>
    <property type="evidence" value="ECO:0007669"/>
    <property type="project" value="UniProtKB-EC"/>
</dbReference>
<dbReference type="SMART" id="SM00642">
    <property type="entry name" value="Aamy"/>
    <property type="match status" value="1"/>
</dbReference>
<accession>A0A1B6VL50</accession>
<dbReference type="PANTHER" id="PTHR43651">
    <property type="entry name" value="1,4-ALPHA-GLUCAN-BRANCHING ENZYME"/>
    <property type="match status" value="1"/>
</dbReference>
<dbReference type="InterPro" id="IPR013783">
    <property type="entry name" value="Ig-like_fold"/>
</dbReference>
<evidence type="ECO:0000256" key="2">
    <source>
        <dbReference type="ARBA" id="ARBA00005199"/>
    </source>
</evidence>
<feature type="compositionally biased region" description="Basic and acidic residues" evidence="17">
    <location>
        <begin position="478"/>
        <end position="488"/>
    </location>
</feature>
<comment type="catalytic activity">
    <reaction evidence="12 14">
        <text>hydrolysis of (1-&gt;4)-alpha-D-glucosidic linkage in 4-alpha-D-[(1-&gt;4)-alpha-D-glucanosyl]n trehalose to yield trehalose and (1-&gt;4)-alpha-D-glucan.</text>
        <dbReference type="EC" id="3.2.1.141"/>
    </reaction>
</comment>
<evidence type="ECO:0000256" key="6">
    <source>
        <dbReference type="ARBA" id="ARBA00022490"/>
    </source>
</evidence>
<keyword evidence="8" id="KW-0119">Carbohydrate metabolism</keyword>
<dbReference type="GO" id="GO:0005992">
    <property type="term" value="P:trehalose biosynthetic process"/>
    <property type="evidence" value="ECO:0007669"/>
    <property type="project" value="UniProtKB-UniRule"/>
</dbReference>
<dbReference type="PATRIC" id="fig|38307.3.peg.670"/>
<feature type="region of interest" description="Disordered" evidence="17">
    <location>
        <begin position="469"/>
        <end position="489"/>
    </location>
</feature>
<name>A0A1B6VL50_9PROT</name>
<feature type="domain" description="Glycosyl hydrolase family 13 catalytic" evidence="18">
    <location>
        <begin position="91"/>
        <end position="447"/>
    </location>
</feature>
<keyword evidence="7 14" id="KW-0378">Hydrolase</keyword>
<dbReference type="Proteomes" id="UP000077786">
    <property type="component" value="Unassembled WGS sequence"/>
</dbReference>
<evidence type="ECO:0000256" key="11">
    <source>
        <dbReference type="ARBA" id="ARBA00033284"/>
    </source>
</evidence>
<dbReference type="CDD" id="cd02853">
    <property type="entry name" value="E_set_MTHase_like_N"/>
    <property type="match status" value="1"/>
</dbReference>
<dbReference type="CDD" id="cd11325">
    <property type="entry name" value="AmyAc_GTHase"/>
    <property type="match status" value="1"/>
</dbReference>
<dbReference type="Gene3D" id="1.10.10.760">
    <property type="entry name" value="E-set domains of sugar-utilizing enzymes"/>
    <property type="match status" value="1"/>
</dbReference>
<dbReference type="GO" id="GO:0005737">
    <property type="term" value="C:cytoplasm"/>
    <property type="evidence" value="ECO:0007669"/>
    <property type="project" value="UniProtKB-SubCell"/>
</dbReference>
<dbReference type="InterPro" id="IPR044901">
    <property type="entry name" value="Trehalose_TreZ_E-set_sf"/>
</dbReference>
<dbReference type="Gene3D" id="3.20.20.80">
    <property type="entry name" value="Glycosidases"/>
    <property type="match status" value="1"/>
</dbReference>
<evidence type="ECO:0000313" key="19">
    <source>
        <dbReference type="EMBL" id="OAJ67951.1"/>
    </source>
</evidence>
<feature type="site" description="Transition state stabilizer" evidence="16">
    <location>
        <position position="381"/>
    </location>
</feature>
<dbReference type="Pfam" id="PF00128">
    <property type="entry name" value="Alpha-amylase"/>
    <property type="match status" value="1"/>
</dbReference>
<dbReference type="RefSeq" id="WP_064273520.1">
    <property type="nucleotide sequence ID" value="NZ_LUTU01000005.1"/>
</dbReference>
<evidence type="ECO:0000259" key="18">
    <source>
        <dbReference type="SMART" id="SM00642"/>
    </source>
</evidence>
<comment type="caution">
    <text evidence="19">The sequence shown here is derived from an EMBL/GenBank/DDBJ whole genome shotgun (WGS) entry which is preliminary data.</text>
</comment>
<evidence type="ECO:0000256" key="12">
    <source>
        <dbReference type="ARBA" id="ARBA00034013"/>
    </source>
</evidence>
<dbReference type="Gene3D" id="2.60.40.10">
    <property type="entry name" value="Immunoglobulins"/>
    <property type="match status" value="1"/>
</dbReference>
<dbReference type="InterPro" id="IPR022567">
    <property type="entry name" value="DUF3459"/>
</dbReference>
<proteinExistence type="inferred from homology"/>
<dbReference type="EC" id="3.2.1.141" evidence="4 13"/>
<evidence type="ECO:0000256" key="3">
    <source>
        <dbReference type="ARBA" id="ARBA00008061"/>
    </source>
</evidence>
<reference evidence="19 20" key="1">
    <citation type="submission" date="2016-03" db="EMBL/GenBank/DDBJ databases">
        <title>Draft genome sequence of Gluconobacter cerinus strain CECT 9110.</title>
        <authorList>
            <person name="Sainz F."/>
            <person name="Mas A."/>
            <person name="Torija M.J."/>
        </authorList>
    </citation>
    <scope>NUCLEOTIDE SEQUENCE [LARGE SCALE GENOMIC DNA]</scope>
    <source>
        <strain evidence="19 20">CECT 9110</strain>
    </source>
</reference>
<dbReference type="OrthoDB" id="9800174at2"/>
<sequence>MSSFRFKNRLGAELIAPDRTRFTLWAPSCERVFVEVEDLPPIAMRRHADGTFVAEAPCGAGARYLYRVRDNVTVPDPASRFQPDGVHGRSEILDPDFYDWKTPDWKGRPWEETIIYETHLGLEGNYEGMKARLQELADLGITTVQFMPVNSFSGHWNWGYDGVLVYAPTPAYGRPEALKDLIDHAHSLGLMVFLDVVYNHFGPDGNYLLEYAKGFFDPRYDTPWGDGIDFHNPIVADFFIDNALYWLMEYRFDGLRIDAAWAITDRQWFYKLQSRIHKAVEKGRHVHLILENENNDAGLLRDGYSGQWSEDWHHTLTVMLSGEDKGFFLPFHHETTGLLKRVLTEGLAWQGEFFPPRQKTRGSPSSDLPPTKFVTFLQNHDQIGNRPLGERLITLSDPDAFKAAYALLLLCPMTPMLFLGEEWGSKTPFYFFSDFHGAIGEKVRRGREEQFAEYCNLTDPEILATLPSPTDPKTFRISRPDRAERDTPEGQAWLSRTKELLALRHSKITPHLKGAYSAGADILGEKAVIASWTLGDGSLLTIAVNLGTDTVSLPEPENIFYETSPKRASQTLPPGTLVAALGRAF</sequence>
<dbReference type="NCBIfam" id="TIGR02402">
    <property type="entry name" value="trehalose_TreZ"/>
    <property type="match status" value="1"/>
</dbReference>
<evidence type="ECO:0000256" key="14">
    <source>
        <dbReference type="PIRNR" id="PIRNR006337"/>
    </source>
</evidence>
<dbReference type="InterPro" id="IPR017853">
    <property type="entry name" value="GH"/>
</dbReference>
<evidence type="ECO:0000256" key="4">
    <source>
        <dbReference type="ARBA" id="ARBA00012268"/>
    </source>
</evidence>
<dbReference type="SUPFAM" id="SSF81296">
    <property type="entry name" value="E set domains"/>
    <property type="match status" value="1"/>
</dbReference>
<comment type="similarity">
    <text evidence="3 14">Belongs to the glycosyl hydrolase 13 family.</text>
</comment>
<evidence type="ECO:0000256" key="13">
    <source>
        <dbReference type="NCBIfam" id="TIGR02402"/>
    </source>
</evidence>
<evidence type="ECO:0000256" key="9">
    <source>
        <dbReference type="ARBA" id="ARBA00023295"/>
    </source>
</evidence>
<feature type="active site" description="Proton donor" evidence="15">
    <location>
        <position position="291"/>
    </location>
</feature>
<evidence type="ECO:0000256" key="1">
    <source>
        <dbReference type="ARBA" id="ARBA00004496"/>
    </source>
</evidence>
<dbReference type="Pfam" id="PF11941">
    <property type="entry name" value="DUF3459"/>
    <property type="match status" value="1"/>
</dbReference>
<gene>
    <name evidence="19" type="ORF">A0123_00651</name>
</gene>
<evidence type="ECO:0000256" key="16">
    <source>
        <dbReference type="PIRSR" id="PIRSR006337-3"/>
    </source>
</evidence>
<evidence type="ECO:0000256" key="8">
    <source>
        <dbReference type="ARBA" id="ARBA00023277"/>
    </source>
</evidence>
<keyword evidence="9 14" id="KW-0326">Glycosidase</keyword>
<evidence type="ECO:0000313" key="20">
    <source>
        <dbReference type="Proteomes" id="UP000077786"/>
    </source>
</evidence>
<dbReference type="AlphaFoldDB" id="A0A1B6VL50"/>
<protein>
    <recommendedName>
        <fullName evidence="5 13">Malto-oligosyltrehalose trehalohydrolase</fullName>
        <shortName evidence="14">MTHase</shortName>
        <ecNumber evidence="4 13">3.2.1.141</ecNumber>
    </recommendedName>
    <alternativeName>
        <fullName evidence="11 14">4-alpha-D-((1-&gt;4)-alpha-D-glucano)trehalose trehalohydrolase</fullName>
    </alternativeName>
    <alternativeName>
        <fullName evidence="10 14">Maltooligosyl trehalose trehalohydrolase</fullName>
    </alternativeName>
</protein>
<dbReference type="InterPro" id="IPR012768">
    <property type="entry name" value="Trehalose_TreZ"/>
</dbReference>
<dbReference type="InterPro" id="IPR006047">
    <property type="entry name" value="GH13_cat_dom"/>
</dbReference>
<evidence type="ECO:0000256" key="17">
    <source>
        <dbReference type="SAM" id="MobiDB-lite"/>
    </source>
</evidence>
<evidence type="ECO:0000256" key="7">
    <source>
        <dbReference type="ARBA" id="ARBA00022801"/>
    </source>
</evidence>
<evidence type="ECO:0000256" key="5">
    <source>
        <dbReference type="ARBA" id="ARBA00015938"/>
    </source>
</evidence>
<dbReference type="InterPro" id="IPR014756">
    <property type="entry name" value="Ig_E-set"/>
</dbReference>
<dbReference type="UniPathway" id="UPA00299"/>
<comment type="pathway">
    <text evidence="2 14">Glycan biosynthesis; trehalose biosynthesis.</text>
</comment>